<comment type="subcellular location">
    <subcellularLocation>
        <location evidence="1">Nucleus</location>
    </subcellularLocation>
</comment>
<dbReference type="FunFam" id="3.40.470.10:FF:000002">
    <property type="entry name" value="G/T mismatch-specific thymine DNA glycosylase"/>
    <property type="match status" value="1"/>
</dbReference>
<gene>
    <name evidence="20" type="primary">putative G</name>
    <name evidence="20" type="ORF">CLUMA_CG018165</name>
</gene>
<evidence type="ECO:0000256" key="6">
    <source>
        <dbReference type="ARBA" id="ARBA00022853"/>
    </source>
</evidence>
<keyword evidence="8" id="KW-0010">Activator</keyword>
<dbReference type="GO" id="GO:0003677">
    <property type="term" value="F:DNA binding"/>
    <property type="evidence" value="ECO:0007669"/>
    <property type="project" value="InterPro"/>
</dbReference>
<protein>
    <recommendedName>
        <fullName evidence="16">G/T mismatch-specific thymine DNA glycosylase</fullName>
        <ecNumber evidence="15">3.2.2.29</ecNumber>
    </recommendedName>
    <alternativeName>
        <fullName evidence="17">Thymine-DNA glycosylase</fullName>
    </alternativeName>
</protein>
<evidence type="ECO:0000256" key="4">
    <source>
        <dbReference type="ARBA" id="ARBA00022801"/>
    </source>
</evidence>
<feature type="compositionally biased region" description="Polar residues" evidence="18">
    <location>
        <begin position="272"/>
        <end position="285"/>
    </location>
</feature>
<feature type="compositionally biased region" description="Low complexity" evidence="18">
    <location>
        <begin position="879"/>
        <end position="896"/>
    </location>
</feature>
<dbReference type="Pfam" id="PF03167">
    <property type="entry name" value="UDG"/>
    <property type="match status" value="1"/>
</dbReference>
<dbReference type="InterPro" id="IPR015637">
    <property type="entry name" value="MUG/TDG"/>
</dbReference>
<feature type="domain" description="Uracil-DNA glycosylase-like" evidence="19">
    <location>
        <begin position="343"/>
        <end position="501"/>
    </location>
</feature>
<evidence type="ECO:0000256" key="15">
    <source>
        <dbReference type="ARBA" id="ARBA00066769"/>
    </source>
</evidence>
<dbReference type="EC" id="3.2.2.29" evidence="15"/>
<feature type="compositionally biased region" description="Polar residues" evidence="18">
    <location>
        <begin position="1"/>
        <end position="18"/>
    </location>
</feature>
<dbReference type="GO" id="GO:0032183">
    <property type="term" value="F:SUMO binding"/>
    <property type="evidence" value="ECO:0007669"/>
    <property type="project" value="UniProtKB-ARBA"/>
</dbReference>
<evidence type="ECO:0000256" key="10">
    <source>
        <dbReference type="ARBA" id="ARBA00023204"/>
    </source>
</evidence>
<keyword evidence="2" id="KW-1017">Isopeptide bond</keyword>
<keyword evidence="5" id="KW-0832">Ubl conjugation</keyword>
<evidence type="ECO:0000256" key="5">
    <source>
        <dbReference type="ARBA" id="ARBA00022843"/>
    </source>
</evidence>
<keyword evidence="11" id="KW-0539">Nucleus</keyword>
<dbReference type="PANTHER" id="PTHR12159:SF9">
    <property type="entry name" value="G_T MISMATCH-SPECIFIC THYMINE DNA GLYCOSYLASE"/>
    <property type="match status" value="1"/>
</dbReference>
<keyword evidence="6" id="KW-0156">Chromatin regulator</keyword>
<dbReference type="GO" id="GO:0006285">
    <property type="term" value="P:base-excision repair, AP site formation"/>
    <property type="evidence" value="ECO:0007669"/>
    <property type="project" value="InterPro"/>
</dbReference>
<comment type="catalytic activity">
    <reaction evidence="12">
        <text>Hydrolyzes mismatched double-stranded DNA and polynucleotides, releasing free thymine.</text>
        <dbReference type="EC" id="3.2.2.29"/>
    </reaction>
</comment>
<dbReference type="SUPFAM" id="SSF52141">
    <property type="entry name" value="Uracil-DNA glycosylase-like"/>
    <property type="match status" value="1"/>
</dbReference>
<keyword evidence="9" id="KW-0804">Transcription</keyword>
<accession>A0A1J1J090</accession>
<keyword evidence="4" id="KW-0378">Hydrolase</keyword>
<dbReference type="PANTHER" id="PTHR12159">
    <property type="entry name" value="G/T AND G/U MISMATCH-SPECIFIC DNA GLYCOSYLASE"/>
    <property type="match status" value="1"/>
</dbReference>
<evidence type="ECO:0000256" key="3">
    <source>
        <dbReference type="ARBA" id="ARBA00022763"/>
    </source>
</evidence>
<feature type="region of interest" description="Disordered" evidence="18">
    <location>
        <begin position="560"/>
        <end position="671"/>
    </location>
</feature>
<organism evidence="20 21">
    <name type="scientific">Clunio marinus</name>
    <dbReference type="NCBI Taxonomy" id="568069"/>
    <lineage>
        <taxon>Eukaryota</taxon>
        <taxon>Metazoa</taxon>
        <taxon>Ecdysozoa</taxon>
        <taxon>Arthropoda</taxon>
        <taxon>Hexapoda</taxon>
        <taxon>Insecta</taxon>
        <taxon>Pterygota</taxon>
        <taxon>Neoptera</taxon>
        <taxon>Endopterygota</taxon>
        <taxon>Diptera</taxon>
        <taxon>Nematocera</taxon>
        <taxon>Chironomoidea</taxon>
        <taxon>Chironomidae</taxon>
        <taxon>Clunio</taxon>
    </lineage>
</organism>
<feature type="compositionally biased region" description="Low complexity" evidence="18">
    <location>
        <begin position="254"/>
        <end position="269"/>
    </location>
</feature>
<evidence type="ECO:0000256" key="9">
    <source>
        <dbReference type="ARBA" id="ARBA00023163"/>
    </source>
</evidence>
<reference evidence="20 21" key="1">
    <citation type="submission" date="2015-04" db="EMBL/GenBank/DDBJ databases">
        <authorList>
            <person name="Syromyatnikov M.Y."/>
            <person name="Popov V.N."/>
        </authorList>
    </citation>
    <scope>NUCLEOTIDE SEQUENCE [LARGE SCALE GENOMIC DNA]</scope>
</reference>
<dbReference type="AlphaFoldDB" id="A0A1J1J090"/>
<comment type="similarity">
    <text evidence="13">Belongs to the uracil-DNA glycosylase (UDG) superfamily. TDG/mug family.</text>
</comment>
<keyword evidence="21" id="KW-1185">Reference proteome</keyword>
<dbReference type="GO" id="GO:0004844">
    <property type="term" value="F:uracil DNA N-glycosylase activity"/>
    <property type="evidence" value="ECO:0007669"/>
    <property type="project" value="TreeGrafter"/>
</dbReference>
<evidence type="ECO:0000256" key="11">
    <source>
        <dbReference type="ARBA" id="ARBA00023242"/>
    </source>
</evidence>
<comment type="subunit">
    <text evidence="14">Homodimer. Interacts with AICDA and GADD45A.</text>
</comment>
<dbReference type="SMART" id="SM00384">
    <property type="entry name" value="AT_hook"/>
    <property type="match status" value="2"/>
</dbReference>
<feature type="compositionally biased region" description="Basic and acidic residues" evidence="18">
    <location>
        <begin position="305"/>
        <end position="318"/>
    </location>
</feature>
<dbReference type="OrthoDB" id="565731at2759"/>
<keyword evidence="10" id="KW-0234">DNA repair</keyword>
<feature type="compositionally biased region" description="Low complexity" evidence="18">
    <location>
        <begin position="699"/>
        <end position="710"/>
    </location>
</feature>
<evidence type="ECO:0000256" key="2">
    <source>
        <dbReference type="ARBA" id="ARBA00022499"/>
    </source>
</evidence>
<feature type="region of interest" description="Disordered" evidence="18">
    <location>
        <begin position="170"/>
        <end position="221"/>
    </location>
</feature>
<dbReference type="CDD" id="cd10028">
    <property type="entry name" value="UDG-F2_TDG_MUG"/>
    <property type="match status" value="1"/>
</dbReference>
<dbReference type="STRING" id="568069.A0A1J1J090"/>
<dbReference type="GO" id="GO:0040029">
    <property type="term" value="P:epigenetic regulation of gene expression"/>
    <property type="evidence" value="ECO:0007669"/>
    <property type="project" value="UniProtKB-ARBA"/>
</dbReference>
<feature type="region of interest" description="Disordered" evidence="18">
    <location>
        <begin position="39"/>
        <end position="74"/>
    </location>
</feature>
<dbReference type="InterPro" id="IPR017956">
    <property type="entry name" value="AT_hook_DNA-bd_motif"/>
</dbReference>
<feature type="region of interest" description="Disordered" evidence="18">
    <location>
        <begin position="684"/>
        <end position="710"/>
    </location>
</feature>
<feature type="region of interest" description="Disordered" evidence="18">
    <location>
        <begin position="254"/>
        <end position="336"/>
    </location>
</feature>
<sequence>MESSTPPASSPNDDSNAQDPLALPNTAENISSLYSATDMNRDQNGLMGNDKENHLNDNPANHSMYPSDPVIMKHDEHPLSNEQRLQYDGNHQMQSNYDQQKINQMNMQHANLHEPHKTFSHSIENLSKTTEKCPPNDMKIFPNLIDGHDQYDDGYETGVGDLLSHKYKLPSLPPPSSSPYSHSSGMLNSMHPHHQHMSPVGMSGNYSASSSPMPPQMQQTTTGNASMMQFNDHMSSHHQHHMHGHHMSQMNNLNHQQQMQSQQQQQHMNPHGSMNGNLHSPNVGHSINPMMMNETPKKRGRKKKLRDENGNPIEDRPVKERKKHDRFNGMPEEEVTKRTLPDHLTSNLDIIIVGINPGLFAAFKGHHYAGPGNHFWKCLYLSGLTSVQMTAEEDYKLLQYGIGFTNMVQRPTKGSADLTRKEIKEGSRILLEKIRKFQPKIAVFNGKLIFEVFSGKKDFCFGKQPETVEGTNTYMWVMPSSSARCAQLPRAADKVPFYAALKKFRDYLNGLVPEYDESDYVFNDPKYSQISTEAELKEEAVAAAAAIAFTSLEGSDVVLADPNKKKRGRPKKVRGENGEEISAAPKQRKNNHDASNTDGNDDDSSKKKRGRPKKTKDGTTTPSTPAQPKKRNSKQSAARKEQMSENNSPQQLTPPSSVPSQVSGDMSAMQHHQIQQHVGLMNSNNVNRSFLPPMESPSAASNAYNNNGAINQNHMQQHNRQQSQNASPVNLCFPQTSANIDQVVAQPEISPHHQQTYQQRQTPVAQQQQMYGVNGTSPDVSVNMNAEQMTSPLSASPALVPTEFEPPQSVVNGRTSNELHPYSQLHSTNSLEQQQHLSEQEAGLGSLAHTVTAHNDQPSNETYTNNIFSGYSSSGTPNLVSTSPSVPSSSTSLLPSLAPPHHHSHYTYTSHAAAAAASQSPYTANPFSVSSLTSSSYPSAAAAAMNSYHQNLMSGSHLASPFMESPHMPVPVSPLYHSYQQQGYPGYGPPHPSALHMSNYPYYTNTGYSQTPGTSYHHSMFDRINF</sequence>
<evidence type="ECO:0000313" key="21">
    <source>
        <dbReference type="Proteomes" id="UP000183832"/>
    </source>
</evidence>
<name>A0A1J1J090_9DIPT</name>
<evidence type="ECO:0000256" key="7">
    <source>
        <dbReference type="ARBA" id="ARBA00023015"/>
    </source>
</evidence>
<feature type="compositionally biased region" description="Polar residues" evidence="18">
    <location>
        <begin position="644"/>
        <end position="671"/>
    </location>
</feature>
<evidence type="ECO:0000256" key="18">
    <source>
        <dbReference type="SAM" id="MobiDB-lite"/>
    </source>
</evidence>
<feature type="region of interest" description="Disordered" evidence="18">
    <location>
        <begin position="876"/>
        <end position="902"/>
    </location>
</feature>
<evidence type="ECO:0000313" key="20">
    <source>
        <dbReference type="EMBL" id="CRL05386.1"/>
    </source>
</evidence>
<evidence type="ECO:0000256" key="12">
    <source>
        <dbReference type="ARBA" id="ARBA00052915"/>
    </source>
</evidence>
<keyword evidence="3" id="KW-0227">DNA damage</keyword>
<dbReference type="InterPro" id="IPR005122">
    <property type="entry name" value="Uracil-DNA_glycosylase-like"/>
</dbReference>
<evidence type="ECO:0000256" key="1">
    <source>
        <dbReference type="ARBA" id="ARBA00004123"/>
    </source>
</evidence>
<dbReference type="EMBL" id="CVRI01000064">
    <property type="protein sequence ID" value="CRL05386.1"/>
    <property type="molecule type" value="Genomic_DNA"/>
</dbReference>
<evidence type="ECO:0000256" key="8">
    <source>
        <dbReference type="ARBA" id="ARBA00023159"/>
    </source>
</evidence>
<dbReference type="Gene3D" id="3.40.470.10">
    <property type="entry name" value="Uracil-DNA glycosylase-like domain"/>
    <property type="match status" value="1"/>
</dbReference>
<evidence type="ECO:0000256" key="14">
    <source>
        <dbReference type="ARBA" id="ARBA00064519"/>
    </source>
</evidence>
<dbReference type="GO" id="GO:0141016">
    <property type="term" value="F:G/T mismatch-specific thymine-DNA glycosylase activity"/>
    <property type="evidence" value="ECO:0007669"/>
    <property type="project" value="UniProtKB-EC"/>
</dbReference>
<evidence type="ECO:0000256" key="16">
    <source>
        <dbReference type="ARBA" id="ARBA00071248"/>
    </source>
</evidence>
<dbReference type="Proteomes" id="UP000183832">
    <property type="component" value="Unassembled WGS sequence"/>
</dbReference>
<evidence type="ECO:0000259" key="19">
    <source>
        <dbReference type="Pfam" id="PF03167"/>
    </source>
</evidence>
<dbReference type="InterPro" id="IPR036895">
    <property type="entry name" value="Uracil-DNA_glycosylase-like_sf"/>
</dbReference>
<evidence type="ECO:0000256" key="13">
    <source>
        <dbReference type="ARBA" id="ARBA00061261"/>
    </source>
</evidence>
<feature type="region of interest" description="Disordered" evidence="18">
    <location>
        <begin position="1"/>
        <end position="25"/>
    </location>
</feature>
<dbReference type="GO" id="GO:0005654">
    <property type="term" value="C:nucleoplasm"/>
    <property type="evidence" value="ECO:0007669"/>
    <property type="project" value="UniProtKB-ARBA"/>
</dbReference>
<proteinExistence type="inferred from homology"/>
<evidence type="ECO:0000256" key="17">
    <source>
        <dbReference type="ARBA" id="ARBA00083221"/>
    </source>
</evidence>
<keyword evidence="7" id="KW-0805">Transcription regulation</keyword>